<evidence type="ECO:0008006" key="6">
    <source>
        <dbReference type="Google" id="ProtNLM"/>
    </source>
</evidence>
<keyword evidence="5" id="KW-1185">Reference proteome</keyword>
<comment type="caution">
    <text evidence="4">The sequence shown here is derived from an EMBL/GenBank/DDBJ whole genome shotgun (WGS) entry which is preliminary data.</text>
</comment>
<evidence type="ECO:0000256" key="3">
    <source>
        <dbReference type="SAM" id="Coils"/>
    </source>
</evidence>
<evidence type="ECO:0000256" key="1">
    <source>
        <dbReference type="ARBA" id="ARBA00005485"/>
    </source>
</evidence>
<feature type="coiled-coil region" evidence="3">
    <location>
        <begin position="106"/>
        <end position="161"/>
    </location>
</feature>
<dbReference type="PANTHER" id="PTHR32054">
    <property type="entry name" value="HEAVY CHAIN, PUTATIVE, EXPRESSED-RELATED-RELATED"/>
    <property type="match status" value="1"/>
</dbReference>
<keyword evidence="2 3" id="KW-0175">Coiled coil</keyword>
<evidence type="ECO:0000313" key="5">
    <source>
        <dbReference type="Proteomes" id="UP000238479"/>
    </source>
</evidence>
<proteinExistence type="inferred from homology"/>
<comment type="similarity">
    <text evidence="1">Belongs to the WEB family.</text>
</comment>
<dbReference type="GO" id="GO:0005829">
    <property type="term" value="C:cytosol"/>
    <property type="evidence" value="ECO:0007669"/>
    <property type="project" value="TreeGrafter"/>
</dbReference>
<dbReference type="PANTHER" id="PTHR32054:SF3">
    <property type="entry name" value="HEAVY CHAIN, PUTATIVE, EXPRESSED-RELATED"/>
    <property type="match status" value="1"/>
</dbReference>
<dbReference type="GO" id="GO:0009903">
    <property type="term" value="P:chloroplast avoidance movement"/>
    <property type="evidence" value="ECO:0007669"/>
    <property type="project" value="TreeGrafter"/>
</dbReference>
<evidence type="ECO:0000313" key="4">
    <source>
        <dbReference type="EMBL" id="PRQ35121.1"/>
    </source>
</evidence>
<dbReference type="Gramene" id="PRQ35121">
    <property type="protein sequence ID" value="PRQ35121"/>
    <property type="gene ID" value="RchiOBHm_Chr5g0076561"/>
</dbReference>
<dbReference type="OMA" id="PARENIC"/>
<feature type="coiled-coil region" evidence="3">
    <location>
        <begin position="43"/>
        <end position="77"/>
    </location>
</feature>
<dbReference type="Proteomes" id="UP000238479">
    <property type="component" value="Chromosome 5"/>
</dbReference>
<protein>
    <recommendedName>
        <fullName evidence="6">WEB family protein</fullName>
    </recommendedName>
</protein>
<organism evidence="4 5">
    <name type="scientific">Rosa chinensis</name>
    <name type="common">China rose</name>
    <dbReference type="NCBI Taxonomy" id="74649"/>
    <lineage>
        <taxon>Eukaryota</taxon>
        <taxon>Viridiplantae</taxon>
        <taxon>Streptophyta</taxon>
        <taxon>Embryophyta</taxon>
        <taxon>Tracheophyta</taxon>
        <taxon>Spermatophyta</taxon>
        <taxon>Magnoliopsida</taxon>
        <taxon>eudicotyledons</taxon>
        <taxon>Gunneridae</taxon>
        <taxon>Pentapetalae</taxon>
        <taxon>rosids</taxon>
        <taxon>fabids</taxon>
        <taxon>Rosales</taxon>
        <taxon>Rosaceae</taxon>
        <taxon>Rosoideae</taxon>
        <taxon>Rosoideae incertae sedis</taxon>
        <taxon>Rosa</taxon>
    </lineage>
</organism>
<accession>A0A2P6QLS4</accession>
<name>A0A2P6QLS4_ROSCH</name>
<gene>
    <name evidence="4" type="ORF">RchiOBHm_Chr5g0076561</name>
</gene>
<evidence type="ECO:0000256" key="2">
    <source>
        <dbReference type="ARBA" id="ARBA00023054"/>
    </source>
</evidence>
<dbReference type="AlphaFoldDB" id="A0A2P6QLS4"/>
<reference evidence="4 5" key="1">
    <citation type="journal article" date="2018" name="Nat. Genet.">
        <title>The Rosa genome provides new insights in the design of modern roses.</title>
        <authorList>
            <person name="Bendahmane M."/>
        </authorList>
    </citation>
    <scope>NUCLEOTIDE SEQUENCE [LARGE SCALE GENOMIC DNA]</scope>
    <source>
        <strain evidence="5">cv. Old Blush</strain>
    </source>
</reference>
<dbReference type="GO" id="GO:0009904">
    <property type="term" value="P:chloroplast accumulation movement"/>
    <property type="evidence" value="ECO:0007669"/>
    <property type="project" value="TreeGrafter"/>
</dbReference>
<dbReference type="STRING" id="74649.A0A2P6QLS4"/>
<dbReference type="EMBL" id="PDCK01000043">
    <property type="protein sequence ID" value="PRQ35121.1"/>
    <property type="molecule type" value="Genomic_DNA"/>
</dbReference>
<sequence length="199" mass="22670">MLNEIGALQKQMENEKASDLYSVKVVSELDDAKESPHKVAEEENSLRSLVEALKVEIENVKKEHAELKEKEAETESIAGNLHVKLRKTKTELEACLAEESIARGASNEMIATLNQLSMEIESARRDAEEMNIKAEEMKKEAETTKSAVKEVEKKLKKLNQQKKGPLNRLELYPRELTLFAHQHLSLVSRSLYRRMNLSL</sequence>